<gene>
    <name evidence="3" type="ORF">g.35345</name>
    <name evidence="2" type="ORF">g.35348</name>
</gene>
<feature type="compositionally biased region" description="Basic and acidic residues" evidence="1">
    <location>
        <begin position="131"/>
        <end position="140"/>
    </location>
</feature>
<dbReference type="AlphaFoldDB" id="A0A1B6D1Z0"/>
<proteinExistence type="predicted"/>
<dbReference type="EMBL" id="GEDC01000099">
    <property type="protein sequence ID" value="JAS37199.1"/>
    <property type="molecule type" value="Transcribed_RNA"/>
</dbReference>
<protein>
    <submittedName>
        <fullName evidence="2">Uncharacterized protein</fullName>
    </submittedName>
</protein>
<name>A0A1B6D1Z0_9HEMI</name>
<organism evidence="2">
    <name type="scientific">Clastoptera arizonana</name>
    <name type="common">Arizona spittle bug</name>
    <dbReference type="NCBI Taxonomy" id="38151"/>
    <lineage>
        <taxon>Eukaryota</taxon>
        <taxon>Metazoa</taxon>
        <taxon>Ecdysozoa</taxon>
        <taxon>Arthropoda</taxon>
        <taxon>Hexapoda</taxon>
        <taxon>Insecta</taxon>
        <taxon>Pterygota</taxon>
        <taxon>Neoptera</taxon>
        <taxon>Paraneoptera</taxon>
        <taxon>Hemiptera</taxon>
        <taxon>Auchenorrhyncha</taxon>
        <taxon>Cercopoidea</taxon>
        <taxon>Clastopteridae</taxon>
        <taxon>Clastoptera</taxon>
    </lineage>
</organism>
<feature type="region of interest" description="Disordered" evidence="1">
    <location>
        <begin position="58"/>
        <end position="159"/>
    </location>
</feature>
<evidence type="ECO:0000256" key="1">
    <source>
        <dbReference type="SAM" id="MobiDB-lite"/>
    </source>
</evidence>
<feature type="compositionally biased region" description="Polar residues" evidence="1">
    <location>
        <begin position="97"/>
        <end position="111"/>
    </location>
</feature>
<dbReference type="EMBL" id="GEDC01017713">
    <property type="protein sequence ID" value="JAS19585.1"/>
    <property type="molecule type" value="Transcribed_RNA"/>
</dbReference>
<evidence type="ECO:0000313" key="3">
    <source>
        <dbReference type="EMBL" id="JAS37199.1"/>
    </source>
</evidence>
<accession>A0A1B6D1Z0</accession>
<sequence>MNPSDEEGLARLLESVEKEEREINNSLQNNINSLRRQLFSQEQDNVFICEEDDEVDAIRLREQNSDTEESNSDSEERQSGDVAPNETHANEDRIEENNNQGEEAASLSTRQPARRIPQLARQQHPSVRSEFTADGRRYLRNDGLPEWEMKGSRGRMGSP</sequence>
<evidence type="ECO:0000313" key="2">
    <source>
        <dbReference type="EMBL" id="JAS19585.1"/>
    </source>
</evidence>
<reference evidence="2" key="1">
    <citation type="submission" date="2015-12" db="EMBL/GenBank/DDBJ databases">
        <title>De novo transcriptome assembly of four potential Pierce s Disease insect vectors from Arizona vineyards.</title>
        <authorList>
            <person name="Tassone E.E."/>
        </authorList>
    </citation>
    <scope>NUCLEOTIDE SEQUENCE</scope>
</reference>